<evidence type="ECO:0000256" key="3">
    <source>
        <dbReference type="ARBA" id="ARBA00022960"/>
    </source>
</evidence>
<feature type="transmembrane region" description="Helical" evidence="6">
    <location>
        <begin position="411"/>
        <end position="430"/>
    </location>
</feature>
<proteinExistence type="predicted"/>
<dbReference type="AlphaFoldDB" id="A0A6J6CET3"/>
<evidence type="ECO:0000313" key="7">
    <source>
        <dbReference type="EMBL" id="CAB4550070.1"/>
    </source>
</evidence>
<dbReference type="GO" id="GO:0008360">
    <property type="term" value="P:regulation of cell shape"/>
    <property type="evidence" value="ECO:0007669"/>
    <property type="project" value="UniProtKB-KW"/>
</dbReference>
<keyword evidence="4 6" id="KW-1133">Transmembrane helix</keyword>
<dbReference type="InterPro" id="IPR001182">
    <property type="entry name" value="FtsW/RodA"/>
</dbReference>
<feature type="transmembrane region" description="Helical" evidence="6">
    <location>
        <begin position="84"/>
        <end position="102"/>
    </location>
</feature>
<dbReference type="PANTHER" id="PTHR30474">
    <property type="entry name" value="CELL CYCLE PROTEIN"/>
    <property type="match status" value="1"/>
</dbReference>
<keyword evidence="5 6" id="KW-0472">Membrane</keyword>
<evidence type="ECO:0000256" key="6">
    <source>
        <dbReference type="SAM" id="Phobius"/>
    </source>
</evidence>
<feature type="transmembrane region" description="Helical" evidence="6">
    <location>
        <begin position="215"/>
        <end position="232"/>
    </location>
</feature>
<dbReference type="GO" id="GO:0005886">
    <property type="term" value="C:plasma membrane"/>
    <property type="evidence" value="ECO:0007669"/>
    <property type="project" value="TreeGrafter"/>
</dbReference>
<organism evidence="7">
    <name type="scientific">freshwater metagenome</name>
    <dbReference type="NCBI Taxonomy" id="449393"/>
    <lineage>
        <taxon>unclassified sequences</taxon>
        <taxon>metagenomes</taxon>
        <taxon>ecological metagenomes</taxon>
    </lineage>
</organism>
<dbReference type="EMBL" id="CAEZSF010000183">
    <property type="protein sequence ID" value="CAB4550070.1"/>
    <property type="molecule type" value="Genomic_DNA"/>
</dbReference>
<feature type="transmembrane region" description="Helical" evidence="6">
    <location>
        <begin position="26"/>
        <end position="43"/>
    </location>
</feature>
<feature type="transmembrane region" description="Helical" evidence="6">
    <location>
        <begin position="345"/>
        <end position="365"/>
    </location>
</feature>
<reference evidence="7" key="1">
    <citation type="submission" date="2020-05" db="EMBL/GenBank/DDBJ databases">
        <authorList>
            <person name="Chiriac C."/>
            <person name="Salcher M."/>
            <person name="Ghai R."/>
            <person name="Kavagutti S V."/>
        </authorList>
    </citation>
    <scope>NUCLEOTIDE SEQUENCE</scope>
</reference>
<dbReference type="Pfam" id="PF01098">
    <property type="entry name" value="FTSW_RODA_SPOVE"/>
    <property type="match status" value="1"/>
</dbReference>
<dbReference type="EMBL" id="CAFBMG010000073">
    <property type="protein sequence ID" value="CAB4904574.1"/>
    <property type="molecule type" value="Genomic_DNA"/>
</dbReference>
<feature type="transmembrane region" description="Helical" evidence="6">
    <location>
        <begin position="173"/>
        <end position="194"/>
    </location>
</feature>
<dbReference type="PANTHER" id="PTHR30474:SF3">
    <property type="entry name" value="PEPTIDOGLYCAN GLYCOSYLTRANSFERASE RODA"/>
    <property type="match status" value="1"/>
</dbReference>
<evidence type="ECO:0000256" key="2">
    <source>
        <dbReference type="ARBA" id="ARBA00022692"/>
    </source>
</evidence>
<evidence type="ECO:0000256" key="1">
    <source>
        <dbReference type="ARBA" id="ARBA00004141"/>
    </source>
</evidence>
<dbReference type="GO" id="GO:0032153">
    <property type="term" value="C:cell division site"/>
    <property type="evidence" value="ECO:0007669"/>
    <property type="project" value="TreeGrafter"/>
</dbReference>
<feature type="transmembrane region" description="Helical" evidence="6">
    <location>
        <begin position="377"/>
        <end position="399"/>
    </location>
</feature>
<dbReference type="GO" id="GO:0015648">
    <property type="term" value="F:lipid-linked peptidoglycan transporter activity"/>
    <property type="evidence" value="ECO:0007669"/>
    <property type="project" value="TreeGrafter"/>
</dbReference>
<keyword evidence="3" id="KW-0133">Cell shape</keyword>
<evidence type="ECO:0000256" key="5">
    <source>
        <dbReference type="ARBA" id="ARBA00023136"/>
    </source>
</evidence>
<comment type="subcellular location">
    <subcellularLocation>
        <location evidence="1">Membrane</location>
        <topology evidence="1">Multi-pass membrane protein</topology>
    </subcellularLocation>
</comment>
<name>A0A6J6CET3_9ZZZZ</name>
<keyword evidence="2 6" id="KW-0812">Transmembrane</keyword>
<feature type="transmembrane region" description="Helical" evidence="6">
    <location>
        <begin position="108"/>
        <end position="128"/>
    </location>
</feature>
<dbReference type="GO" id="GO:0051301">
    <property type="term" value="P:cell division"/>
    <property type="evidence" value="ECO:0007669"/>
    <property type="project" value="InterPro"/>
</dbReference>
<protein>
    <submittedName>
        <fullName evidence="7">Unannotated protein</fullName>
    </submittedName>
</protein>
<gene>
    <name evidence="7" type="ORF">UFOPK1358_01565</name>
    <name evidence="8" type="ORF">UFOPK3519_01021</name>
</gene>
<feature type="transmembrane region" description="Helical" evidence="6">
    <location>
        <begin position="55"/>
        <end position="72"/>
    </location>
</feature>
<sequence>MTLTETATQQQAVIKALGRRRRTTELGLLILAVLVICGTYALASLGKSASLPADIVPFLGVIVGLPIFAHLANRKFAPTADPLFLPLAALLNGLGYVFIARLDGELAGLQAVWTAVGIFGYIATLIVVRDVRFLQRYRYTFGLVGVLLLVMPLLPGVGRSINGSRIWVSLGPVGFQPGELAKIALAIFFAGYLVERRELLGVATFRIGRINTPDPKYFAPVLVAVGFSLIVMVFEKDLGSALLFFVLFIVMLWVATGRGSYLAVGVALFSASSYAAWRLFSHVQTRVTIWINPWSDPSGKGFQVIQGAYALAWGGTTGTGPGLGIAGRIPADESDFIFAVIGEELGLLGATAVLCAFLLLAGSGLRVAQRSSDPFSSLLAVGLTTLIAFQAFIIIAGVIRLLPLTGVTLPFVSYGGSSLVANYILLALLVRISDQTARKTPEPVVAR</sequence>
<evidence type="ECO:0000256" key="4">
    <source>
        <dbReference type="ARBA" id="ARBA00022989"/>
    </source>
</evidence>
<feature type="transmembrane region" description="Helical" evidence="6">
    <location>
        <begin position="140"/>
        <end position="161"/>
    </location>
</feature>
<evidence type="ECO:0000313" key="8">
    <source>
        <dbReference type="EMBL" id="CAB4904574.1"/>
    </source>
</evidence>
<accession>A0A6J6CET3</accession>